<keyword evidence="5" id="KW-1185">Reference proteome</keyword>
<dbReference type="Proteomes" id="UP000199221">
    <property type="component" value="Unassembled WGS sequence"/>
</dbReference>
<dbReference type="Proteomes" id="UP001329505">
    <property type="component" value="Unassembled WGS sequence"/>
</dbReference>
<protein>
    <submittedName>
        <fullName evidence="3">Uncharacterized protein</fullName>
    </submittedName>
</protein>
<proteinExistence type="predicted"/>
<dbReference type="EMBL" id="FOEQ01000007">
    <property type="protein sequence ID" value="SER31921.1"/>
    <property type="molecule type" value="Genomic_DNA"/>
</dbReference>
<sequence length="148" mass="16502">MLAYRKWTALVVAAFALWLGQVHAEQRPEVADQVVAYMGAQGTKVWTLRIGERAANEALVQIEGIDHDWNMRIQKMQVEKTSKDTRYSTTVDGKKYVVLIIQGNWGGELNLPGEAQTQQVGYSEGLSREGNAQAFLTDYLAAQNTEAQ</sequence>
<feature type="signal peptide" evidence="1">
    <location>
        <begin position="1"/>
        <end position="24"/>
    </location>
</feature>
<evidence type="ECO:0000313" key="2">
    <source>
        <dbReference type="EMBL" id="MEE1882378.1"/>
    </source>
</evidence>
<dbReference type="RefSeq" id="WP_094011681.1">
    <property type="nucleotide sequence ID" value="NZ_CP128543.1"/>
</dbReference>
<evidence type="ECO:0000313" key="4">
    <source>
        <dbReference type="Proteomes" id="UP000199221"/>
    </source>
</evidence>
<gene>
    <name evidence="3" type="ORF">SAMN05216230_10791</name>
    <name evidence="2" type="ORF">V0R55_19605</name>
</gene>
<name>A0A1H9N7Y6_9PSED</name>
<reference evidence="3 4" key="1">
    <citation type="submission" date="2016-10" db="EMBL/GenBank/DDBJ databases">
        <authorList>
            <person name="de Groot N.N."/>
        </authorList>
    </citation>
    <scope>NUCLEOTIDE SEQUENCE [LARGE SCALE GENOMIC DNA]</scope>
    <source>
        <strain evidence="3 4">LMG 27941</strain>
    </source>
</reference>
<dbReference type="EMBL" id="JAZDQQ010000018">
    <property type="protein sequence ID" value="MEE1882378.1"/>
    <property type="molecule type" value="Genomic_DNA"/>
</dbReference>
<evidence type="ECO:0000256" key="1">
    <source>
        <dbReference type="SAM" id="SignalP"/>
    </source>
</evidence>
<evidence type="ECO:0000313" key="3">
    <source>
        <dbReference type="EMBL" id="SER31921.1"/>
    </source>
</evidence>
<feature type="chain" id="PRO_5011474798" evidence="1">
    <location>
        <begin position="25"/>
        <end position="148"/>
    </location>
</feature>
<keyword evidence="1" id="KW-0732">Signal</keyword>
<reference evidence="2 5" key="2">
    <citation type="submission" date="2024-01" db="EMBL/GenBank/DDBJ databases">
        <title>Unpublished Manusciprt.</title>
        <authorList>
            <person name="Duman M."/>
            <person name="Valdes E.G."/>
            <person name="Ajmi N."/>
            <person name="Altun S."/>
            <person name="Saticioglu I.B."/>
        </authorList>
    </citation>
    <scope>NUCLEOTIDE SEQUENCE [LARGE SCALE GENOMIC DNA]</scope>
    <source>
        <strain evidence="2 5">139P</strain>
    </source>
</reference>
<dbReference type="GeneID" id="93679560"/>
<accession>A0A1H9N7Y6</accession>
<organism evidence="3 4">
    <name type="scientific">Pseudomonas soli</name>
    <dbReference type="NCBI Taxonomy" id="1306993"/>
    <lineage>
        <taxon>Bacteria</taxon>
        <taxon>Pseudomonadati</taxon>
        <taxon>Pseudomonadota</taxon>
        <taxon>Gammaproteobacteria</taxon>
        <taxon>Pseudomonadales</taxon>
        <taxon>Pseudomonadaceae</taxon>
        <taxon>Pseudomonas</taxon>
    </lineage>
</organism>
<evidence type="ECO:0000313" key="5">
    <source>
        <dbReference type="Proteomes" id="UP001329505"/>
    </source>
</evidence>
<dbReference type="AlphaFoldDB" id="A0A1H9N7Y6"/>